<sequence>VIAVHFTSRHFDLEPVLQLMGWYFDMEAANIYGPGGRPSAYPADWMLLTTNRAFLKKSLIAEAAILEPVSDKQIRTWTDDYSELFQVLMF</sequence>
<accession>A0A381P5K2</accession>
<name>A0A381P5K2_9ZZZZ</name>
<proteinExistence type="predicted"/>
<dbReference type="EMBL" id="UINC01000821">
    <property type="protein sequence ID" value="SUZ61707.1"/>
    <property type="molecule type" value="Genomic_DNA"/>
</dbReference>
<feature type="non-terminal residue" evidence="1">
    <location>
        <position position="1"/>
    </location>
</feature>
<gene>
    <name evidence="1" type="ORF">METZ01_LOCUS14561</name>
</gene>
<dbReference type="AlphaFoldDB" id="A0A381P5K2"/>
<reference evidence="1" key="1">
    <citation type="submission" date="2018-05" db="EMBL/GenBank/DDBJ databases">
        <authorList>
            <person name="Lanie J.A."/>
            <person name="Ng W.-L."/>
            <person name="Kazmierczak K.M."/>
            <person name="Andrzejewski T.M."/>
            <person name="Davidsen T.M."/>
            <person name="Wayne K.J."/>
            <person name="Tettelin H."/>
            <person name="Glass J.I."/>
            <person name="Rusch D."/>
            <person name="Podicherti R."/>
            <person name="Tsui H.-C.T."/>
            <person name="Winkler M.E."/>
        </authorList>
    </citation>
    <scope>NUCLEOTIDE SEQUENCE</scope>
</reference>
<evidence type="ECO:0000313" key="1">
    <source>
        <dbReference type="EMBL" id="SUZ61707.1"/>
    </source>
</evidence>
<protein>
    <submittedName>
        <fullName evidence="1">Uncharacterized protein</fullName>
    </submittedName>
</protein>
<organism evidence="1">
    <name type="scientific">marine metagenome</name>
    <dbReference type="NCBI Taxonomy" id="408172"/>
    <lineage>
        <taxon>unclassified sequences</taxon>
        <taxon>metagenomes</taxon>
        <taxon>ecological metagenomes</taxon>
    </lineage>
</organism>